<dbReference type="EMBL" id="JBJUIK010000006">
    <property type="protein sequence ID" value="KAL3525072.1"/>
    <property type="molecule type" value="Genomic_DNA"/>
</dbReference>
<keyword evidence="2" id="KW-1185">Reference proteome</keyword>
<dbReference type="AlphaFoldDB" id="A0ABD3A059"/>
<evidence type="ECO:0000313" key="1">
    <source>
        <dbReference type="EMBL" id="KAL3525072.1"/>
    </source>
</evidence>
<gene>
    <name evidence="1" type="ORF">ACH5RR_013444</name>
</gene>
<name>A0ABD3A059_9GENT</name>
<proteinExistence type="predicted"/>
<comment type="caution">
    <text evidence="1">The sequence shown here is derived from an EMBL/GenBank/DDBJ whole genome shotgun (WGS) entry which is preliminary data.</text>
</comment>
<protein>
    <submittedName>
        <fullName evidence="1">Uncharacterized protein</fullName>
    </submittedName>
</protein>
<dbReference type="Proteomes" id="UP001630127">
    <property type="component" value="Unassembled WGS sequence"/>
</dbReference>
<organism evidence="1 2">
    <name type="scientific">Cinchona calisaya</name>
    <dbReference type="NCBI Taxonomy" id="153742"/>
    <lineage>
        <taxon>Eukaryota</taxon>
        <taxon>Viridiplantae</taxon>
        <taxon>Streptophyta</taxon>
        <taxon>Embryophyta</taxon>
        <taxon>Tracheophyta</taxon>
        <taxon>Spermatophyta</taxon>
        <taxon>Magnoliopsida</taxon>
        <taxon>eudicotyledons</taxon>
        <taxon>Gunneridae</taxon>
        <taxon>Pentapetalae</taxon>
        <taxon>asterids</taxon>
        <taxon>lamiids</taxon>
        <taxon>Gentianales</taxon>
        <taxon>Rubiaceae</taxon>
        <taxon>Cinchonoideae</taxon>
        <taxon>Cinchoneae</taxon>
        <taxon>Cinchona</taxon>
    </lineage>
</organism>
<sequence length="251" mass="27935">MNVSQFPVQIVPGKDQMPTIVDVGPSYLMVEEPRSSWDNIVKQQGCMHEVIDVVISEVHKVEVVFDVANEEELLVEKAIQQGNSTKHVERGPILQYGSSGHSFAAQTAKEDSLQPEINLLVIDVVVNEVHKVEVVPDVANREELLDAEVLEQGNSIEHVERGPIQQYGTSRHSFAVLIEVLSSKINQESDGYSLVTKISSSFTKVFKFTMTIQNNDGVRIEESAKAKEVVFSFTRTYLVRLVPSPVSKNVC</sequence>
<reference evidence="1 2" key="1">
    <citation type="submission" date="2024-11" db="EMBL/GenBank/DDBJ databases">
        <title>A near-complete genome assembly of Cinchona calisaya.</title>
        <authorList>
            <person name="Lian D.C."/>
            <person name="Zhao X.W."/>
            <person name="Wei L."/>
        </authorList>
    </citation>
    <scope>NUCLEOTIDE SEQUENCE [LARGE SCALE GENOMIC DNA]</scope>
    <source>
        <tissue evidence="1">Nenye</tissue>
    </source>
</reference>
<evidence type="ECO:0000313" key="2">
    <source>
        <dbReference type="Proteomes" id="UP001630127"/>
    </source>
</evidence>
<accession>A0ABD3A059</accession>